<dbReference type="PANTHER" id="PTHR47739:SF1">
    <property type="entry name" value="TRNA1(VAL) (ADENINE(37)-N6)-METHYLTRANSFERASE"/>
    <property type="match status" value="1"/>
</dbReference>
<keyword evidence="2 6" id="KW-0489">Methyltransferase</keyword>
<evidence type="ECO:0000256" key="1">
    <source>
        <dbReference type="ARBA" id="ARBA00022490"/>
    </source>
</evidence>
<keyword evidence="10" id="KW-1185">Reference proteome</keyword>
<comment type="similarity">
    <text evidence="6">Belongs to the methyltransferase superfamily. tRNA (adenine-N(6)-)-methyltransferase family.</text>
</comment>
<dbReference type="InterPro" id="IPR007848">
    <property type="entry name" value="Small_mtfrase_dom"/>
</dbReference>
<keyword evidence="5 6" id="KW-0819">tRNA processing</keyword>
<dbReference type="Gene3D" id="3.40.50.150">
    <property type="entry name" value="Vaccinia Virus protein VP39"/>
    <property type="match status" value="1"/>
</dbReference>
<feature type="transmembrane region" description="Helical" evidence="7">
    <location>
        <begin position="142"/>
        <end position="163"/>
    </location>
</feature>
<comment type="subcellular location">
    <subcellularLocation>
        <location evidence="6">Cytoplasm</location>
    </subcellularLocation>
</comment>
<keyword evidence="3 6" id="KW-0808">Transferase</keyword>
<keyword evidence="4 6" id="KW-0949">S-adenosyl-L-methionine</keyword>
<evidence type="ECO:0000256" key="5">
    <source>
        <dbReference type="ARBA" id="ARBA00022694"/>
    </source>
</evidence>
<evidence type="ECO:0000256" key="6">
    <source>
        <dbReference type="HAMAP-Rule" id="MF_01872"/>
    </source>
</evidence>
<keyword evidence="7" id="KW-1133">Transmembrane helix</keyword>
<evidence type="ECO:0000313" key="9">
    <source>
        <dbReference type="EMBL" id="GAA4022175.1"/>
    </source>
</evidence>
<dbReference type="HAMAP" id="MF_01872">
    <property type="entry name" value="tRNA_methyltr_YfiC"/>
    <property type="match status" value="1"/>
</dbReference>
<dbReference type="InterPro" id="IPR050210">
    <property type="entry name" value="tRNA_Adenine-N(6)_MTase"/>
</dbReference>
<comment type="catalytic activity">
    <reaction evidence="6">
        <text>adenosine(37) in tRNA1(Val) + S-adenosyl-L-methionine = N(6)-methyladenosine(37) in tRNA1(Val) + S-adenosyl-L-homocysteine + H(+)</text>
        <dbReference type="Rhea" id="RHEA:43160"/>
        <dbReference type="Rhea" id="RHEA-COMP:10369"/>
        <dbReference type="Rhea" id="RHEA-COMP:10370"/>
        <dbReference type="ChEBI" id="CHEBI:15378"/>
        <dbReference type="ChEBI" id="CHEBI:57856"/>
        <dbReference type="ChEBI" id="CHEBI:59789"/>
        <dbReference type="ChEBI" id="CHEBI:74411"/>
        <dbReference type="ChEBI" id="CHEBI:74449"/>
        <dbReference type="EC" id="2.1.1.223"/>
    </reaction>
</comment>
<proteinExistence type="inferred from homology"/>
<evidence type="ECO:0000256" key="4">
    <source>
        <dbReference type="ARBA" id="ARBA00022691"/>
    </source>
</evidence>
<evidence type="ECO:0000256" key="3">
    <source>
        <dbReference type="ARBA" id="ARBA00022679"/>
    </source>
</evidence>
<dbReference type="Pfam" id="PF05175">
    <property type="entry name" value="MTS"/>
    <property type="match status" value="1"/>
</dbReference>
<evidence type="ECO:0000259" key="8">
    <source>
        <dbReference type="Pfam" id="PF05175"/>
    </source>
</evidence>
<evidence type="ECO:0000313" key="10">
    <source>
        <dbReference type="Proteomes" id="UP001501469"/>
    </source>
</evidence>
<evidence type="ECO:0000256" key="2">
    <source>
        <dbReference type="ARBA" id="ARBA00022603"/>
    </source>
</evidence>
<dbReference type="Proteomes" id="UP001501469">
    <property type="component" value="Unassembled WGS sequence"/>
</dbReference>
<name>A0ABP7T7J6_9BACT</name>
<dbReference type="SUPFAM" id="SSF53335">
    <property type="entry name" value="S-adenosyl-L-methionine-dependent methyltransferases"/>
    <property type="match status" value="1"/>
</dbReference>
<dbReference type="PANTHER" id="PTHR47739">
    <property type="entry name" value="TRNA1(VAL) (ADENINE(37)-N6)-METHYLTRANSFERASE"/>
    <property type="match status" value="1"/>
</dbReference>
<feature type="domain" description="Methyltransferase small" evidence="8">
    <location>
        <begin position="38"/>
        <end position="129"/>
    </location>
</feature>
<reference evidence="10" key="1">
    <citation type="journal article" date="2019" name="Int. J. Syst. Evol. Microbiol.">
        <title>The Global Catalogue of Microorganisms (GCM) 10K type strain sequencing project: providing services to taxonomists for standard genome sequencing and annotation.</title>
        <authorList>
            <consortium name="The Broad Institute Genomics Platform"/>
            <consortium name="The Broad Institute Genome Sequencing Center for Infectious Disease"/>
            <person name="Wu L."/>
            <person name="Ma J."/>
        </authorList>
    </citation>
    <scope>NUCLEOTIDE SEQUENCE [LARGE SCALE GENOMIC DNA]</scope>
    <source>
        <strain evidence="10">JCM 17225</strain>
    </source>
</reference>
<gene>
    <name evidence="9" type="ORF">GCM10022409_02350</name>
</gene>
<keyword evidence="7" id="KW-0812">Transmembrane</keyword>
<dbReference type="CDD" id="cd02440">
    <property type="entry name" value="AdoMet_MTases"/>
    <property type="match status" value="1"/>
</dbReference>
<keyword evidence="7" id="KW-0472">Membrane</keyword>
<dbReference type="EC" id="2.1.1.223" evidence="6"/>
<organism evidence="9 10">
    <name type="scientific">Hymenobacter glaciei</name>
    <dbReference type="NCBI Taxonomy" id="877209"/>
    <lineage>
        <taxon>Bacteria</taxon>
        <taxon>Pseudomonadati</taxon>
        <taxon>Bacteroidota</taxon>
        <taxon>Cytophagia</taxon>
        <taxon>Cytophagales</taxon>
        <taxon>Hymenobacteraceae</taxon>
        <taxon>Hymenobacter</taxon>
    </lineage>
</organism>
<comment type="function">
    <text evidence="6">Specifically methylates the adenine in position 37 of tRNA(1)(Val) (anticodon cmo5UAC).</text>
</comment>
<dbReference type="EMBL" id="BAABDK010000001">
    <property type="protein sequence ID" value="GAA4022175.1"/>
    <property type="molecule type" value="Genomic_DNA"/>
</dbReference>
<dbReference type="InterPro" id="IPR029063">
    <property type="entry name" value="SAM-dependent_MTases_sf"/>
</dbReference>
<dbReference type="GO" id="GO:0008168">
    <property type="term" value="F:methyltransferase activity"/>
    <property type="evidence" value="ECO:0007669"/>
    <property type="project" value="UniProtKB-KW"/>
</dbReference>
<accession>A0ABP7T7J6</accession>
<keyword evidence="1 6" id="KW-0963">Cytoplasm</keyword>
<comment type="caution">
    <text evidence="9">The sequence shown here is derived from an EMBL/GenBank/DDBJ whole genome shotgun (WGS) entry which is preliminary data.</text>
</comment>
<dbReference type="RefSeq" id="WP_345049305.1">
    <property type="nucleotide sequence ID" value="NZ_BAABDK010000001.1"/>
</dbReference>
<sequence length="241" mass="25770">MPNDYFQFQQFRVEQIACAMKVSTDACLLGAAADLTGATRLLDIGTGTGLLALMAAQRHPTIEIEAVEIDAAAAAQAAANVAASQWASRIAVQAISLADYAATRPAACSHIICNPPFFRQSLRSPDAARTTARHEANDTLSFEALAAFAAAFLLPAGLLTVLLPPPEMLAFEGVANAVGLFPATRLVVRHRPGSRPLRHITGFRREPAMLHETELTIRTAENEPEYSAAFRALLAGFYLAL</sequence>
<dbReference type="GO" id="GO:0032259">
    <property type="term" value="P:methylation"/>
    <property type="evidence" value="ECO:0007669"/>
    <property type="project" value="UniProtKB-KW"/>
</dbReference>
<evidence type="ECO:0000256" key="7">
    <source>
        <dbReference type="SAM" id="Phobius"/>
    </source>
</evidence>
<dbReference type="InterPro" id="IPR022882">
    <property type="entry name" value="tRNA_adenine-N6_MeTrfase"/>
</dbReference>
<protein>
    <recommendedName>
        <fullName evidence="6">tRNA1(Val) (adenine(37)-N6)-methyltransferase</fullName>
        <ecNumber evidence="6">2.1.1.223</ecNumber>
    </recommendedName>
    <alternativeName>
        <fullName evidence="6">tRNA m6A37 methyltransferase</fullName>
    </alternativeName>
</protein>